<name>A0A447TIT8_CHRVL</name>
<organism evidence="1 2">
    <name type="scientific">Chromobacterium violaceum</name>
    <dbReference type="NCBI Taxonomy" id="536"/>
    <lineage>
        <taxon>Bacteria</taxon>
        <taxon>Pseudomonadati</taxon>
        <taxon>Pseudomonadota</taxon>
        <taxon>Betaproteobacteria</taxon>
        <taxon>Neisseriales</taxon>
        <taxon>Chromobacteriaceae</taxon>
        <taxon>Chromobacterium</taxon>
    </lineage>
</organism>
<accession>A0A447TIT8</accession>
<proteinExistence type="predicted"/>
<protein>
    <submittedName>
        <fullName evidence="1">Uncharacterized protein</fullName>
    </submittedName>
</protein>
<dbReference type="AlphaFoldDB" id="A0A447TIT8"/>
<gene>
    <name evidence="1" type="ORF">NCTC9695_05318</name>
</gene>
<evidence type="ECO:0000313" key="1">
    <source>
        <dbReference type="EMBL" id="VEB44814.1"/>
    </source>
</evidence>
<reference evidence="1 2" key="1">
    <citation type="submission" date="2018-12" db="EMBL/GenBank/DDBJ databases">
        <authorList>
            <consortium name="Pathogen Informatics"/>
        </authorList>
    </citation>
    <scope>NUCLEOTIDE SEQUENCE [LARGE SCALE GENOMIC DNA]</scope>
    <source>
        <strain evidence="1 2">NCTC9695</strain>
    </source>
</reference>
<evidence type="ECO:0000313" key="2">
    <source>
        <dbReference type="Proteomes" id="UP000275777"/>
    </source>
</evidence>
<dbReference type="Proteomes" id="UP000275777">
    <property type="component" value="Chromosome"/>
</dbReference>
<sequence length="88" mass="9437">MNERELRALSRDIVRELGMLAGRCGEVDLSPVEAHLLIELEAARRTISSWPSACGWTNPTAAGRCSGCRARSDRLAADPADGAASWPS</sequence>
<dbReference type="EMBL" id="LR134182">
    <property type="protein sequence ID" value="VEB44814.1"/>
    <property type="molecule type" value="Genomic_DNA"/>
</dbReference>